<dbReference type="InterPro" id="IPR035906">
    <property type="entry name" value="MetI-like_sf"/>
</dbReference>
<evidence type="ECO:0000256" key="5">
    <source>
        <dbReference type="SAM" id="Phobius"/>
    </source>
</evidence>
<comment type="subcellular location">
    <subcellularLocation>
        <location evidence="1">Membrane</location>
        <topology evidence="1">Multi-pass membrane protein</topology>
    </subcellularLocation>
</comment>
<keyword evidence="7" id="KW-1185">Reference proteome</keyword>
<evidence type="ECO:0000313" key="7">
    <source>
        <dbReference type="Proteomes" id="UP000603904"/>
    </source>
</evidence>
<protein>
    <recommendedName>
        <fullName evidence="8">DUF4190 domain-containing protein</fullName>
    </recommendedName>
</protein>
<organism evidence="6 7">
    <name type="scientific">Microbispora corallina</name>
    <dbReference type="NCBI Taxonomy" id="83302"/>
    <lineage>
        <taxon>Bacteria</taxon>
        <taxon>Bacillati</taxon>
        <taxon>Actinomycetota</taxon>
        <taxon>Actinomycetes</taxon>
        <taxon>Streptosporangiales</taxon>
        <taxon>Streptosporangiaceae</taxon>
        <taxon>Microbispora</taxon>
    </lineage>
</organism>
<dbReference type="Proteomes" id="UP000603904">
    <property type="component" value="Unassembled WGS sequence"/>
</dbReference>
<keyword evidence="3 5" id="KW-1133">Transmembrane helix</keyword>
<gene>
    <name evidence="6" type="ORF">Mco01_67750</name>
</gene>
<feature type="transmembrane region" description="Helical" evidence="5">
    <location>
        <begin position="44"/>
        <end position="65"/>
    </location>
</feature>
<evidence type="ECO:0008006" key="8">
    <source>
        <dbReference type="Google" id="ProtNLM"/>
    </source>
</evidence>
<comment type="caution">
    <text evidence="6">The sequence shown here is derived from an EMBL/GenBank/DDBJ whole genome shotgun (WGS) entry which is preliminary data.</text>
</comment>
<dbReference type="Gene3D" id="1.10.3720.10">
    <property type="entry name" value="MetI-like"/>
    <property type="match status" value="1"/>
</dbReference>
<dbReference type="EMBL" id="BOOC01000044">
    <property type="protein sequence ID" value="GIH43775.1"/>
    <property type="molecule type" value="Genomic_DNA"/>
</dbReference>
<name>A0ABQ4G9M5_9ACTN</name>
<proteinExistence type="predicted"/>
<evidence type="ECO:0000256" key="3">
    <source>
        <dbReference type="ARBA" id="ARBA00022989"/>
    </source>
</evidence>
<evidence type="ECO:0000256" key="4">
    <source>
        <dbReference type="ARBA" id="ARBA00023136"/>
    </source>
</evidence>
<sequence>MLGVCAFVLLFVCGVGTLVAVVGAVLGAIAIARNSNRGRAVAGLVLSVLTLVLAVVLGVLIYNWYQSRNLGECLDPVRYPTKEAAQRCLEGKLGGP</sequence>
<keyword evidence="4 5" id="KW-0472">Membrane</keyword>
<keyword evidence="2 5" id="KW-0812">Transmembrane</keyword>
<evidence type="ECO:0000256" key="1">
    <source>
        <dbReference type="ARBA" id="ARBA00004141"/>
    </source>
</evidence>
<feature type="transmembrane region" description="Helical" evidence="5">
    <location>
        <begin position="6"/>
        <end position="32"/>
    </location>
</feature>
<reference evidence="6 7" key="1">
    <citation type="submission" date="2021-01" db="EMBL/GenBank/DDBJ databases">
        <title>Whole genome shotgun sequence of Microbispora corallina NBRC 16416.</title>
        <authorList>
            <person name="Komaki H."/>
            <person name="Tamura T."/>
        </authorList>
    </citation>
    <scope>NUCLEOTIDE SEQUENCE [LARGE SCALE GENOMIC DNA]</scope>
    <source>
        <strain evidence="6 7">NBRC 16416</strain>
    </source>
</reference>
<evidence type="ECO:0000313" key="6">
    <source>
        <dbReference type="EMBL" id="GIH43775.1"/>
    </source>
</evidence>
<accession>A0ABQ4G9M5</accession>
<dbReference type="SUPFAM" id="SSF161098">
    <property type="entry name" value="MetI-like"/>
    <property type="match status" value="1"/>
</dbReference>
<evidence type="ECO:0000256" key="2">
    <source>
        <dbReference type="ARBA" id="ARBA00022692"/>
    </source>
</evidence>